<evidence type="ECO:0000256" key="7">
    <source>
        <dbReference type="ARBA" id="ARBA00023136"/>
    </source>
</evidence>
<keyword evidence="11" id="KW-1185">Reference proteome</keyword>
<keyword evidence="5 8" id="KW-0812">Transmembrane</keyword>
<dbReference type="PANTHER" id="PTHR43470:SF3">
    <property type="entry name" value="PHOSPHATE TRANSPORT SYSTEM PERMEASE PROTEIN PSTA-RELATED"/>
    <property type="match status" value="1"/>
</dbReference>
<comment type="caution">
    <text evidence="8">Lacks conserved residue(s) required for the propagation of feature annotation.</text>
</comment>
<evidence type="ECO:0000259" key="9">
    <source>
        <dbReference type="PROSITE" id="PS50928"/>
    </source>
</evidence>
<dbReference type="PANTHER" id="PTHR43470">
    <property type="entry name" value="PHOSPHATE TRANSPORT SYSTEM PERMEASE PROTEIN PSTA-RELATED"/>
    <property type="match status" value="1"/>
</dbReference>
<protein>
    <recommendedName>
        <fullName evidence="8">Phosphate transport system permease protein PstA</fullName>
    </recommendedName>
</protein>
<dbReference type="Pfam" id="PF00528">
    <property type="entry name" value="BPD_transp_1"/>
    <property type="match status" value="1"/>
</dbReference>
<dbReference type="RefSeq" id="WP_112331774.1">
    <property type="nucleotide sequence ID" value="NZ_QLYR01000001.1"/>
</dbReference>
<keyword evidence="7 8" id="KW-0472">Membrane</keyword>
<dbReference type="Gene3D" id="1.10.3720.10">
    <property type="entry name" value="MetI-like"/>
    <property type="match status" value="1"/>
</dbReference>
<evidence type="ECO:0000256" key="5">
    <source>
        <dbReference type="ARBA" id="ARBA00022692"/>
    </source>
</evidence>
<dbReference type="NCBIfam" id="TIGR00974">
    <property type="entry name" value="3a0107s02c"/>
    <property type="match status" value="1"/>
</dbReference>
<evidence type="ECO:0000256" key="3">
    <source>
        <dbReference type="ARBA" id="ARBA00022448"/>
    </source>
</evidence>
<feature type="transmembrane region" description="Helical" evidence="8">
    <location>
        <begin position="190"/>
        <end position="211"/>
    </location>
</feature>
<comment type="subcellular location">
    <subcellularLocation>
        <location evidence="1 8">Cell membrane</location>
        <topology evidence="1 8">Multi-pass membrane protein</topology>
    </subcellularLocation>
</comment>
<feature type="transmembrane region" description="Helical" evidence="8">
    <location>
        <begin position="108"/>
        <end position="132"/>
    </location>
</feature>
<name>A0A328UGY4_9FIRM</name>
<dbReference type="InterPro" id="IPR000515">
    <property type="entry name" value="MetI-like"/>
</dbReference>
<evidence type="ECO:0000256" key="2">
    <source>
        <dbReference type="ARBA" id="ARBA00007069"/>
    </source>
</evidence>
<dbReference type="Proteomes" id="UP000249377">
    <property type="component" value="Unassembled WGS sequence"/>
</dbReference>
<dbReference type="AlphaFoldDB" id="A0A328UGY4"/>
<proteinExistence type="inferred from homology"/>
<feature type="transmembrane region" description="Helical" evidence="8">
    <location>
        <begin position="21"/>
        <end position="43"/>
    </location>
</feature>
<dbReference type="GO" id="GO:0005886">
    <property type="term" value="C:plasma membrane"/>
    <property type="evidence" value="ECO:0007669"/>
    <property type="project" value="UniProtKB-SubCell"/>
</dbReference>
<comment type="caution">
    <text evidence="10">The sequence shown here is derived from an EMBL/GenBank/DDBJ whole genome shotgun (WGS) entry which is preliminary data.</text>
</comment>
<dbReference type="GO" id="GO:0005315">
    <property type="term" value="F:phosphate transmembrane transporter activity"/>
    <property type="evidence" value="ECO:0007669"/>
    <property type="project" value="InterPro"/>
</dbReference>
<feature type="domain" description="ABC transmembrane type-1" evidence="9">
    <location>
        <begin position="71"/>
        <end position="279"/>
    </location>
</feature>
<feature type="transmembrane region" description="Helical" evidence="8">
    <location>
        <begin position="260"/>
        <end position="282"/>
    </location>
</feature>
<sequence length="292" mass="31768">MKPVSSLMKKKRRLSDIILYGLIYFFSAAILLMVLYFIAYILWNGIPMLTGAFLTTAPNPIEKTVGILPAIINTAYIIVLSLLISVPVGVGGAIYLNEYAKNKRLIRVIEFTTETLAGIPSIIFGVFGYVFFCTALNLKVSLLSGALTLTIMVLPTIIRNMQEALKAVPKSYREGAAGLGASKWYTIRTILLPAAMPGLITSIILATGRIVGESAALILVAGGSAIYMPRGNILEQMMGSGATLSVELYRYAYSQGKNDVGFGIAAVLLIIVLVLNLLTRWISRRLEKKNQK</sequence>
<comment type="similarity">
    <text evidence="2 8">Belongs to the binding-protein-dependent transport system permease family. CysTW subfamily.</text>
</comment>
<dbReference type="EMBL" id="QLYR01000001">
    <property type="protein sequence ID" value="RAQ30579.1"/>
    <property type="molecule type" value="Genomic_DNA"/>
</dbReference>
<gene>
    <name evidence="10" type="primary">pstA</name>
    <name evidence="10" type="ORF">DPQ25_03545</name>
</gene>
<keyword evidence="6 8" id="KW-1133">Transmembrane helix</keyword>
<keyword evidence="4 8" id="KW-1003">Cell membrane</keyword>
<evidence type="ECO:0000256" key="4">
    <source>
        <dbReference type="ARBA" id="ARBA00022475"/>
    </source>
</evidence>
<dbReference type="InterPro" id="IPR035906">
    <property type="entry name" value="MetI-like_sf"/>
</dbReference>
<evidence type="ECO:0000313" key="11">
    <source>
        <dbReference type="Proteomes" id="UP000249377"/>
    </source>
</evidence>
<keyword evidence="3" id="KW-0813">Transport</keyword>
<organism evidence="10 11">
    <name type="scientific">Hydrogeniiclostridium mannosilyticum</name>
    <dbReference type="NCBI Taxonomy" id="2764322"/>
    <lineage>
        <taxon>Bacteria</taxon>
        <taxon>Bacillati</taxon>
        <taxon>Bacillota</taxon>
        <taxon>Clostridia</taxon>
        <taxon>Eubacteriales</taxon>
        <taxon>Acutalibacteraceae</taxon>
        <taxon>Hydrogeniiclostridium</taxon>
    </lineage>
</organism>
<reference evidence="10 11" key="1">
    <citation type="submission" date="2018-06" db="EMBL/GenBank/DDBJ databases">
        <title>Noncontiguous genome sequence of Ruminococcaceae bacterium ASD2818.</title>
        <authorList>
            <person name="Chaplin A.V."/>
            <person name="Sokolova S.R."/>
            <person name="Kochetkova T.O."/>
            <person name="Goltsov A.Y."/>
            <person name="Trofimov D.Y."/>
            <person name="Efimov B.A."/>
        </authorList>
    </citation>
    <scope>NUCLEOTIDE SEQUENCE [LARGE SCALE GENOMIC DNA]</scope>
    <source>
        <strain evidence="10 11">ASD2818</strain>
    </source>
</reference>
<dbReference type="SUPFAM" id="SSF161098">
    <property type="entry name" value="MetI-like"/>
    <property type="match status" value="1"/>
</dbReference>
<evidence type="ECO:0000256" key="1">
    <source>
        <dbReference type="ARBA" id="ARBA00004651"/>
    </source>
</evidence>
<feature type="transmembrane region" description="Helical" evidence="8">
    <location>
        <begin position="75"/>
        <end position="96"/>
    </location>
</feature>
<accession>A0A328UGY4</accession>
<evidence type="ECO:0000313" key="10">
    <source>
        <dbReference type="EMBL" id="RAQ30579.1"/>
    </source>
</evidence>
<evidence type="ECO:0000256" key="6">
    <source>
        <dbReference type="ARBA" id="ARBA00022989"/>
    </source>
</evidence>
<dbReference type="PROSITE" id="PS50928">
    <property type="entry name" value="ABC_TM1"/>
    <property type="match status" value="1"/>
</dbReference>
<dbReference type="CDD" id="cd06261">
    <property type="entry name" value="TM_PBP2"/>
    <property type="match status" value="1"/>
</dbReference>
<evidence type="ECO:0000256" key="8">
    <source>
        <dbReference type="RuleBase" id="RU363043"/>
    </source>
</evidence>
<dbReference type="InterPro" id="IPR005672">
    <property type="entry name" value="Phosphate_PstA"/>
</dbReference>
<dbReference type="GO" id="GO:0035435">
    <property type="term" value="P:phosphate ion transmembrane transport"/>
    <property type="evidence" value="ECO:0007669"/>
    <property type="project" value="InterPro"/>
</dbReference>